<evidence type="ECO:0000259" key="14">
    <source>
        <dbReference type="Pfam" id="PF02910"/>
    </source>
</evidence>
<name>A0AAJ1T0N6_9BACI</name>
<evidence type="ECO:0000256" key="2">
    <source>
        <dbReference type="ARBA" id="ARBA00004950"/>
    </source>
</evidence>
<comment type="cofactor">
    <cofactor evidence="1 12">
        <name>FAD</name>
        <dbReference type="ChEBI" id="CHEBI:57692"/>
    </cofactor>
</comment>
<feature type="domain" description="Fumarate reductase/succinate dehydrogenase flavoprotein-like C-terminal" evidence="14">
    <location>
        <begin position="419"/>
        <end position="500"/>
    </location>
</feature>
<evidence type="ECO:0000256" key="9">
    <source>
        <dbReference type="ARBA" id="ARBA00023002"/>
    </source>
</evidence>
<accession>A0AAJ1T0N6</accession>
<sequence length="532" mass="59350">MCKTITNVIIIGSGISALQLSKYISEPLNVIIITKLATTVSNSYKAQGGIASVLSEKDQFTFHIQDTLTAGRFHQSEEAVNRLVQEGSAIVKGLVQEGLPVDRDSDGHIDLGLEGAHSQKRIVHCGGDATGKHVVDYLLETIHDRVTIMEHEFAYELLLTEDRSQVIGVKTKNEQGEIKEYFAQHIVLASGGMGGLYPYTSNQSVIFGDGIAMAYRAGAELTDLEFIQFHPTLLYVNGETKGLVSEAVRGEGGILVDEDGKRIMENVHPLKDLAPRHVTAFEIYKTRNQGKNVFLNITDIDHFSSKFPTITKLCEENGISIEKGLIPVTPGSHFLMGGILIDAFGRTSLKGLYAIGETACSGVHGANRLASNSLLEGLVFGKRTAEFINHAPIETFPESTVFSYQSAIHQDEVEDLSKTELQQSMMEHLFVVRDEQSIQEQIDWLRSHHVESFFQRSLEQLSIDKIQLVFMYMNSYLVSTSALLRKESRGAHIRADFPKEELFWKDQQIIHTVNQVEVRSCFYEHDQVRTYA</sequence>
<dbReference type="GO" id="GO:0008734">
    <property type="term" value="F:L-aspartate oxidase activity"/>
    <property type="evidence" value="ECO:0007669"/>
    <property type="project" value="UniProtKB-UniRule"/>
</dbReference>
<dbReference type="InterPro" id="IPR027477">
    <property type="entry name" value="Succ_DH/fumarate_Rdtase_cat_sf"/>
</dbReference>
<evidence type="ECO:0000313" key="16">
    <source>
        <dbReference type="Proteomes" id="UP001237207"/>
    </source>
</evidence>
<evidence type="ECO:0000256" key="8">
    <source>
        <dbReference type="ARBA" id="ARBA00022827"/>
    </source>
</evidence>
<dbReference type="Gene3D" id="3.50.50.60">
    <property type="entry name" value="FAD/NAD(P)-binding domain"/>
    <property type="match status" value="1"/>
</dbReference>
<dbReference type="RefSeq" id="WP_307256556.1">
    <property type="nucleotide sequence ID" value="NZ_JAUSUC010000008.1"/>
</dbReference>
<dbReference type="Gene3D" id="3.90.700.10">
    <property type="entry name" value="Succinate dehydrogenase/fumarate reductase flavoprotein, catalytic domain"/>
    <property type="match status" value="1"/>
</dbReference>
<gene>
    <name evidence="15" type="ORF">J2S13_000967</name>
</gene>
<comment type="pathway">
    <text evidence="2 12">Cofactor biosynthesis; NAD(+) biosynthesis; iminoaspartate from L-aspartate (oxidase route): step 1/1.</text>
</comment>
<dbReference type="SUPFAM" id="SSF56425">
    <property type="entry name" value="Succinate dehydrogenase/fumarate reductase flavoprotein, catalytic domain"/>
    <property type="match status" value="1"/>
</dbReference>
<evidence type="ECO:0000256" key="5">
    <source>
        <dbReference type="ARBA" id="ARBA00021901"/>
    </source>
</evidence>
<dbReference type="Proteomes" id="UP001237207">
    <property type="component" value="Unassembled WGS sequence"/>
</dbReference>
<dbReference type="Gene3D" id="1.20.58.100">
    <property type="entry name" value="Fumarate reductase/succinate dehydrogenase flavoprotein-like, C-terminal domain"/>
    <property type="match status" value="1"/>
</dbReference>
<dbReference type="GO" id="GO:0033765">
    <property type="term" value="F:steroid dehydrogenase activity, acting on the CH-CH group of donors"/>
    <property type="evidence" value="ECO:0007669"/>
    <property type="project" value="UniProtKB-ARBA"/>
</dbReference>
<evidence type="ECO:0000256" key="4">
    <source>
        <dbReference type="ARBA" id="ARBA00012173"/>
    </source>
</evidence>
<comment type="function">
    <text evidence="12">Catalyzes the oxidation of L-aspartate to iminoaspartate.</text>
</comment>
<organism evidence="15 16">
    <name type="scientific">Oikeobacillus pervagus</name>
    <dbReference type="NCBI Taxonomy" id="1325931"/>
    <lineage>
        <taxon>Bacteria</taxon>
        <taxon>Bacillati</taxon>
        <taxon>Bacillota</taxon>
        <taxon>Bacilli</taxon>
        <taxon>Bacillales</taxon>
        <taxon>Bacillaceae</taxon>
        <taxon>Oikeobacillus</taxon>
    </lineage>
</organism>
<dbReference type="EC" id="1.4.3.16" evidence="4 11"/>
<dbReference type="AlphaFoldDB" id="A0AAJ1T0N6"/>
<keyword evidence="9 12" id="KW-0560">Oxidoreductase</keyword>
<evidence type="ECO:0000256" key="10">
    <source>
        <dbReference type="ARBA" id="ARBA00048305"/>
    </source>
</evidence>
<dbReference type="InterPro" id="IPR003953">
    <property type="entry name" value="FAD-dep_OxRdtase_2_FAD-bd"/>
</dbReference>
<keyword evidence="8 12" id="KW-0274">FAD</keyword>
<dbReference type="EMBL" id="JAUSUC010000008">
    <property type="protein sequence ID" value="MDQ0214571.1"/>
    <property type="molecule type" value="Genomic_DNA"/>
</dbReference>
<dbReference type="NCBIfam" id="NF005978">
    <property type="entry name" value="PRK08071.1"/>
    <property type="match status" value="1"/>
</dbReference>
<evidence type="ECO:0000259" key="13">
    <source>
        <dbReference type="Pfam" id="PF00890"/>
    </source>
</evidence>
<dbReference type="SUPFAM" id="SSF46977">
    <property type="entry name" value="Succinate dehydrogenase/fumarate reductase flavoprotein C-terminal domain"/>
    <property type="match status" value="1"/>
</dbReference>
<feature type="domain" description="FAD-dependent oxidoreductase 2 FAD-binding" evidence="13">
    <location>
        <begin position="8"/>
        <end position="374"/>
    </location>
</feature>
<dbReference type="GO" id="GO:0005737">
    <property type="term" value="C:cytoplasm"/>
    <property type="evidence" value="ECO:0007669"/>
    <property type="project" value="UniProtKB-SubCell"/>
</dbReference>
<evidence type="ECO:0000256" key="1">
    <source>
        <dbReference type="ARBA" id="ARBA00001974"/>
    </source>
</evidence>
<keyword evidence="7 12" id="KW-0662">Pyridine nucleotide biosynthesis</keyword>
<evidence type="ECO:0000256" key="12">
    <source>
        <dbReference type="RuleBase" id="RU362049"/>
    </source>
</evidence>
<dbReference type="InterPro" id="IPR037099">
    <property type="entry name" value="Fum_R/Succ_DH_flav-like_C_sf"/>
</dbReference>
<evidence type="ECO:0000256" key="6">
    <source>
        <dbReference type="ARBA" id="ARBA00022630"/>
    </source>
</evidence>
<comment type="caution">
    <text evidence="15">The sequence shown here is derived from an EMBL/GenBank/DDBJ whole genome shotgun (WGS) entry which is preliminary data.</text>
</comment>
<dbReference type="SUPFAM" id="SSF51905">
    <property type="entry name" value="FAD/NAD(P)-binding domain"/>
    <property type="match status" value="1"/>
</dbReference>
<dbReference type="InterPro" id="IPR005288">
    <property type="entry name" value="NadB"/>
</dbReference>
<evidence type="ECO:0000256" key="7">
    <source>
        <dbReference type="ARBA" id="ARBA00022642"/>
    </source>
</evidence>
<evidence type="ECO:0000313" key="15">
    <source>
        <dbReference type="EMBL" id="MDQ0214571.1"/>
    </source>
</evidence>
<evidence type="ECO:0000256" key="3">
    <source>
        <dbReference type="ARBA" id="ARBA00008562"/>
    </source>
</evidence>
<proteinExistence type="inferred from homology"/>
<dbReference type="PANTHER" id="PTHR42716:SF2">
    <property type="entry name" value="L-ASPARTATE OXIDASE, CHLOROPLASTIC"/>
    <property type="match status" value="1"/>
</dbReference>
<comment type="similarity">
    <text evidence="3 12">Belongs to the FAD-dependent oxidoreductase 2 family. NadB subfamily.</text>
</comment>
<dbReference type="Pfam" id="PF00890">
    <property type="entry name" value="FAD_binding_2"/>
    <property type="match status" value="1"/>
</dbReference>
<comment type="catalytic activity">
    <reaction evidence="10">
        <text>L-aspartate + O2 = iminosuccinate + H2O2</text>
        <dbReference type="Rhea" id="RHEA:25876"/>
        <dbReference type="ChEBI" id="CHEBI:15379"/>
        <dbReference type="ChEBI" id="CHEBI:16240"/>
        <dbReference type="ChEBI" id="CHEBI:29991"/>
        <dbReference type="ChEBI" id="CHEBI:77875"/>
        <dbReference type="EC" id="1.4.3.16"/>
    </reaction>
    <physiologicalReaction direction="left-to-right" evidence="10">
        <dbReference type="Rhea" id="RHEA:25877"/>
    </physiologicalReaction>
</comment>
<comment type="subcellular location">
    <subcellularLocation>
        <location evidence="12">Cytoplasm</location>
    </subcellularLocation>
</comment>
<evidence type="ECO:0000256" key="11">
    <source>
        <dbReference type="NCBIfam" id="TIGR00551"/>
    </source>
</evidence>
<protein>
    <recommendedName>
        <fullName evidence="5 11">L-aspartate oxidase</fullName>
        <ecNumber evidence="4 11">1.4.3.16</ecNumber>
    </recommendedName>
</protein>
<dbReference type="InterPro" id="IPR015939">
    <property type="entry name" value="Fum_Rdtase/Succ_DH_flav-like_C"/>
</dbReference>
<dbReference type="Pfam" id="PF02910">
    <property type="entry name" value="Succ_DH_flav_C"/>
    <property type="match status" value="1"/>
</dbReference>
<keyword evidence="16" id="KW-1185">Reference proteome</keyword>
<reference evidence="15" key="1">
    <citation type="submission" date="2023-07" db="EMBL/GenBank/DDBJ databases">
        <title>Genomic Encyclopedia of Type Strains, Phase IV (KMG-IV): sequencing the most valuable type-strain genomes for metagenomic binning, comparative biology and taxonomic classification.</title>
        <authorList>
            <person name="Goeker M."/>
        </authorList>
    </citation>
    <scope>NUCLEOTIDE SEQUENCE</scope>
    <source>
        <strain evidence="15">DSM 23947</strain>
    </source>
</reference>
<dbReference type="NCBIfam" id="TIGR00551">
    <property type="entry name" value="nadB"/>
    <property type="match status" value="1"/>
</dbReference>
<dbReference type="GO" id="GO:0034628">
    <property type="term" value="P:'de novo' NAD+ biosynthetic process from L-aspartate"/>
    <property type="evidence" value="ECO:0007669"/>
    <property type="project" value="TreeGrafter"/>
</dbReference>
<keyword evidence="6 12" id="KW-0285">Flavoprotein</keyword>
<dbReference type="InterPro" id="IPR036188">
    <property type="entry name" value="FAD/NAD-bd_sf"/>
</dbReference>
<dbReference type="PANTHER" id="PTHR42716">
    <property type="entry name" value="L-ASPARTATE OXIDASE"/>
    <property type="match status" value="1"/>
</dbReference>